<organism evidence="1 2">
    <name type="scientific">Pikeienuella piscinae</name>
    <dbReference type="NCBI Taxonomy" id="2748098"/>
    <lineage>
        <taxon>Bacteria</taxon>
        <taxon>Pseudomonadati</taxon>
        <taxon>Pseudomonadota</taxon>
        <taxon>Alphaproteobacteria</taxon>
        <taxon>Rhodobacterales</taxon>
        <taxon>Paracoccaceae</taxon>
        <taxon>Pikeienuella</taxon>
    </lineage>
</organism>
<dbReference type="Gene3D" id="3.30.70.1230">
    <property type="entry name" value="Nucleotide cyclase"/>
    <property type="match status" value="1"/>
</dbReference>
<protein>
    <submittedName>
        <fullName evidence="1">Uncharacterized protein</fullName>
    </submittedName>
</protein>
<evidence type="ECO:0000313" key="2">
    <source>
        <dbReference type="Proteomes" id="UP000503336"/>
    </source>
</evidence>
<gene>
    <name evidence="1" type="ORF">G5B40_09540</name>
</gene>
<dbReference type="EMBL" id="CP049056">
    <property type="protein sequence ID" value="QIE55666.1"/>
    <property type="molecule type" value="Genomic_DNA"/>
</dbReference>
<dbReference type="InterPro" id="IPR029787">
    <property type="entry name" value="Nucleotide_cyclase"/>
</dbReference>
<evidence type="ECO:0000313" key="1">
    <source>
        <dbReference type="EMBL" id="QIE55666.1"/>
    </source>
</evidence>
<keyword evidence="2" id="KW-1185">Reference proteome</keyword>
<dbReference type="RefSeq" id="WP_165097889.1">
    <property type="nucleotide sequence ID" value="NZ_CP049056.1"/>
</dbReference>
<dbReference type="Proteomes" id="UP000503336">
    <property type="component" value="Chromosome"/>
</dbReference>
<accession>A0A7L5BZH4</accession>
<reference evidence="1 2" key="1">
    <citation type="submission" date="2020-02" db="EMBL/GenBank/DDBJ databases">
        <title>complete genome sequence of Rhodobacteraceae bacterium.</title>
        <authorList>
            <person name="Park J."/>
            <person name="Kim Y.-S."/>
            <person name="Kim K.-H."/>
        </authorList>
    </citation>
    <scope>NUCLEOTIDE SEQUENCE [LARGE SCALE GENOMIC DNA]</scope>
    <source>
        <strain evidence="1 2">RR4-56</strain>
    </source>
</reference>
<dbReference type="AlphaFoldDB" id="A0A7L5BZH4"/>
<dbReference type="KEGG" id="hdh:G5B40_09540"/>
<dbReference type="SUPFAM" id="SSF55073">
    <property type="entry name" value="Nucleotide cyclase"/>
    <property type="match status" value="1"/>
</dbReference>
<proteinExistence type="predicted"/>
<name>A0A7L5BZH4_9RHOB</name>
<sequence>MGDLRPIVRPTSGYMAIRQPEPVTGVDNYFGEAVARAARIEPVTTEGRVFVSEEFAAALSLDPESPAAAEYVGARDTAKKYGRFRLYRLRRQPSPLPVPRGPQTASAVT</sequence>